<dbReference type="AlphaFoldDB" id="A0A285R2T3"/>
<feature type="transmembrane region" description="Helical" evidence="1">
    <location>
        <begin position="69"/>
        <end position="89"/>
    </location>
</feature>
<keyword evidence="3" id="KW-1185">Reference proteome</keyword>
<keyword evidence="1" id="KW-0812">Transmembrane</keyword>
<sequence>MTETRVGRVARLLGYAGLAPAVASTALVAAGERAAAAIGAFYPLLILSFLGGIWWGFGSREADRRQGALVAVAVVPSLAALALGAGVVLSGGSPWSLVAIGVALFLTLPVDRWLTIAGIAPANWMQLRVPLSLGLGLLTIATGVLLAVKPTGVVVS</sequence>
<proteinExistence type="predicted"/>
<keyword evidence="1" id="KW-1133">Transmembrane helix</keyword>
<evidence type="ECO:0000313" key="3">
    <source>
        <dbReference type="Proteomes" id="UP000219494"/>
    </source>
</evidence>
<feature type="transmembrane region" description="Helical" evidence="1">
    <location>
        <begin position="36"/>
        <end position="57"/>
    </location>
</feature>
<dbReference type="Pfam" id="PF11911">
    <property type="entry name" value="DUF3429"/>
    <property type="match status" value="1"/>
</dbReference>
<accession>A0A285R2T3</accession>
<dbReference type="RefSeq" id="WP_245858343.1">
    <property type="nucleotide sequence ID" value="NZ_OBMI01000002.1"/>
</dbReference>
<evidence type="ECO:0000313" key="2">
    <source>
        <dbReference type="EMBL" id="SOB86642.1"/>
    </source>
</evidence>
<feature type="transmembrane region" description="Helical" evidence="1">
    <location>
        <begin position="95"/>
        <end position="115"/>
    </location>
</feature>
<name>A0A285R2T3_9SPHN</name>
<evidence type="ECO:0000256" key="1">
    <source>
        <dbReference type="SAM" id="Phobius"/>
    </source>
</evidence>
<dbReference type="Proteomes" id="UP000219494">
    <property type="component" value="Unassembled WGS sequence"/>
</dbReference>
<feature type="transmembrane region" description="Helical" evidence="1">
    <location>
        <begin position="12"/>
        <end position="30"/>
    </location>
</feature>
<organism evidence="2 3">
    <name type="scientific">Sphingomonas guangdongensis</name>
    <dbReference type="NCBI Taxonomy" id="1141890"/>
    <lineage>
        <taxon>Bacteria</taxon>
        <taxon>Pseudomonadati</taxon>
        <taxon>Pseudomonadota</taxon>
        <taxon>Alphaproteobacteria</taxon>
        <taxon>Sphingomonadales</taxon>
        <taxon>Sphingomonadaceae</taxon>
        <taxon>Sphingomonas</taxon>
    </lineage>
</organism>
<keyword evidence="1" id="KW-0472">Membrane</keyword>
<evidence type="ECO:0008006" key="4">
    <source>
        <dbReference type="Google" id="ProtNLM"/>
    </source>
</evidence>
<protein>
    <recommendedName>
        <fullName evidence="4">DUF3429 domain-containing protein</fullName>
    </recommendedName>
</protein>
<dbReference type="InterPro" id="IPR021836">
    <property type="entry name" value="DUF3429"/>
</dbReference>
<reference evidence="2 3" key="1">
    <citation type="submission" date="2017-07" db="EMBL/GenBank/DDBJ databases">
        <authorList>
            <person name="Sun Z.S."/>
            <person name="Albrecht U."/>
            <person name="Echele G."/>
            <person name="Lee C.C."/>
        </authorList>
    </citation>
    <scope>NUCLEOTIDE SEQUENCE [LARGE SCALE GENOMIC DNA]</scope>
    <source>
        <strain evidence="2 3">CGMCC 1.12672</strain>
    </source>
</reference>
<dbReference type="EMBL" id="OBMI01000002">
    <property type="protein sequence ID" value="SOB86642.1"/>
    <property type="molecule type" value="Genomic_DNA"/>
</dbReference>
<gene>
    <name evidence="2" type="ORF">SAMN06297144_1749</name>
</gene>
<feature type="transmembrane region" description="Helical" evidence="1">
    <location>
        <begin position="127"/>
        <end position="148"/>
    </location>
</feature>